<evidence type="ECO:0000313" key="4">
    <source>
        <dbReference type="EMBL" id="SDM37222.1"/>
    </source>
</evidence>
<comment type="similarity">
    <text evidence="1">Belongs to the 3-beta-HSD family.</text>
</comment>
<dbReference type="GO" id="GO:0006694">
    <property type="term" value="P:steroid biosynthetic process"/>
    <property type="evidence" value="ECO:0007669"/>
    <property type="project" value="InterPro"/>
</dbReference>
<dbReference type="STRING" id="211114.SAMN04489726_1295"/>
<accession>A0A1G9SP76</accession>
<feature type="domain" description="3-beta hydroxysteroid dehydrogenase/isomerase" evidence="3">
    <location>
        <begin position="4"/>
        <end position="249"/>
    </location>
</feature>
<dbReference type="Gene3D" id="3.40.50.720">
    <property type="entry name" value="NAD(P)-binding Rossmann-like Domain"/>
    <property type="match status" value="1"/>
</dbReference>
<reference evidence="4 5" key="1">
    <citation type="submission" date="2016-10" db="EMBL/GenBank/DDBJ databases">
        <authorList>
            <person name="de Groot N.N."/>
        </authorList>
    </citation>
    <scope>NUCLEOTIDE SEQUENCE [LARGE SCALE GENOMIC DNA]</scope>
    <source>
        <strain evidence="4 5">DSM 44149</strain>
    </source>
</reference>
<dbReference type="eggNOG" id="COG0451">
    <property type="taxonomic scope" value="Bacteria"/>
</dbReference>
<name>A0A1G9SP76_ALLAB</name>
<protein>
    <submittedName>
        <fullName evidence="4">Nucleoside-diphosphate-sugar epimerase</fullName>
    </submittedName>
</protein>
<sequence>MRVLVTGGGGFLGAAVCASLTEAGHEVSSFARSLHAELASLGVQQYRGDLRDLQDVSAAVSGHEAVVHCAAKAGAWGPEREYREVNVLGTENVIRACREHGVRRLVHTSSPSVVHGGEDLDGVDESVPYATRFPAAYPRTKAEAERIVLAANSPELATVALRPHLIWGPGDPHFVPRVIAAAKSGRLRLVGPADKRIDTVYVDNAAEAHLLALERLEPGSPIAGRAYFITQDNPQSTEDTLAALLWAVGLPPVTRRVPHGLAKGVASVLEFTYRALRLRAEPPLTRLVTDHLGTAHWFDISAARRDLGYFPRISSTRGLVRLRLSITEPELG</sequence>
<dbReference type="InterPro" id="IPR050177">
    <property type="entry name" value="Lipid_A_modif_metabolic_enz"/>
</dbReference>
<evidence type="ECO:0000256" key="2">
    <source>
        <dbReference type="ARBA" id="ARBA00023002"/>
    </source>
</evidence>
<dbReference type="EMBL" id="LT629701">
    <property type="protein sequence ID" value="SDM37222.1"/>
    <property type="molecule type" value="Genomic_DNA"/>
</dbReference>
<evidence type="ECO:0000313" key="5">
    <source>
        <dbReference type="Proteomes" id="UP000183376"/>
    </source>
</evidence>
<evidence type="ECO:0000259" key="3">
    <source>
        <dbReference type="Pfam" id="PF01073"/>
    </source>
</evidence>
<dbReference type="AlphaFoldDB" id="A0A1G9SP76"/>
<dbReference type="Proteomes" id="UP000183376">
    <property type="component" value="Chromosome I"/>
</dbReference>
<dbReference type="InterPro" id="IPR002225">
    <property type="entry name" value="3Beta_OHSteriod_DH/Estase"/>
</dbReference>
<dbReference type="RefSeq" id="WP_030433679.1">
    <property type="nucleotide sequence ID" value="NZ_JOEF01000050.1"/>
</dbReference>
<keyword evidence="5" id="KW-1185">Reference proteome</keyword>
<dbReference type="GO" id="GO:0016616">
    <property type="term" value="F:oxidoreductase activity, acting on the CH-OH group of donors, NAD or NADP as acceptor"/>
    <property type="evidence" value="ECO:0007669"/>
    <property type="project" value="InterPro"/>
</dbReference>
<dbReference type="SUPFAM" id="SSF51735">
    <property type="entry name" value="NAD(P)-binding Rossmann-fold domains"/>
    <property type="match status" value="1"/>
</dbReference>
<evidence type="ECO:0000256" key="1">
    <source>
        <dbReference type="ARBA" id="ARBA00009219"/>
    </source>
</evidence>
<organism evidence="4 5">
    <name type="scientific">Allokutzneria albata</name>
    <name type="common">Kibdelosporangium albatum</name>
    <dbReference type="NCBI Taxonomy" id="211114"/>
    <lineage>
        <taxon>Bacteria</taxon>
        <taxon>Bacillati</taxon>
        <taxon>Actinomycetota</taxon>
        <taxon>Actinomycetes</taxon>
        <taxon>Pseudonocardiales</taxon>
        <taxon>Pseudonocardiaceae</taxon>
        <taxon>Allokutzneria</taxon>
    </lineage>
</organism>
<dbReference type="PANTHER" id="PTHR43245:SF51">
    <property type="entry name" value="SHORT CHAIN DEHYDROGENASE_REDUCTASE FAMILY 42E, MEMBER 2"/>
    <property type="match status" value="1"/>
</dbReference>
<dbReference type="Pfam" id="PF01073">
    <property type="entry name" value="3Beta_HSD"/>
    <property type="match status" value="1"/>
</dbReference>
<gene>
    <name evidence="4" type="ORF">SAMN04489726_1295</name>
</gene>
<dbReference type="OrthoDB" id="3174087at2"/>
<keyword evidence="2" id="KW-0560">Oxidoreductase</keyword>
<proteinExistence type="inferred from homology"/>
<dbReference type="PANTHER" id="PTHR43245">
    <property type="entry name" value="BIFUNCTIONAL POLYMYXIN RESISTANCE PROTEIN ARNA"/>
    <property type="match status" value="1"/>
</dbReference>
<dbReference type="InterPro" id="IPR036291">
    <property type="entry name" value="NAD(P)-bd_dom_sf"/>
</dbReference>